<accession>A0AAW5QTL0</accession>
<dbReference type="PANTHER" id="PTHR23427">
    <property type="entry name" value="SURFEIT LOCUS PROTEIN"/>
    <property type="match status" value="1"/>
</dbReference>
<dbReference type="GO" id="GO:0005886">
    <property type="term" value="C:plasma membrane"/>
    <property type="evidence" value="ECO:0007669"/>
    <property type="project" value="UniProtKB-SubCell"/>
</dbReference>
<dbReference type="InterPro" id="IPR002994">
    <property type="entry name" value="Surf1/Shy1"/>
</dbReference>
<reference evidence="7 8" key="1">
    <citation type="submission" date="2022-04" db="EMBL/GenBank/DDBJ databases">
        <authorList>
            <person name="Ye Y.-Q."/>
            <person name="Du Z.-J."/>
        </authorList>
    </citation>
    <scope>NUCLEOTIDE SEQUENCE [LARGE SCALE GENOMIC DNA]</scope>
    <source>
        <strain evidence="7 8">A6E488</strain>
    </source>
</reference>
<comment type="similarity">
    <text evidence="2 6">Belongs to the SURF1 family.</text>
</comment>
<evidence type="ECO:0000256" key="6">
    <source>
        <dbReference type="RuleBase" id="RU363076"/>
    </source>
</evidence>
<name>A0AAW5QTL0_9HYPH</name>
<dbReference type="PROSITE" id="PS50895">
    <property type="entry name" value="SURF1"/>
    <property type="match status" value="1"/>
</dbReference>
<evidence type="ECO:0000256" key="1">
    <source>
        <dbReference type="ARBA" id="ARBA00004370"/>
    </source>
</evidence>
<dbReference type="InterPro" id="IPR045214">
    <property type="entry name" value="Surf1/Surf4"/>
</dbReference>
<feature type="transmembrane region" description="Helical" evidence="6">
    <location>
        <begin position="218"/>
        <end position="240"/>
    </location>
</feature>
<proteinExistence type="inferred from homology"/>
<dbReference type="PANTHER" id="PTHR23427:SF2">
    <property type="entry name" value="SURFEIT LOCUS PROTEIN 1"/>
    <property type="match status" value="1"/>
</dbReference>
<evidence type="ECO:0000313" key="7">
    <source>
        <dbReference type="EMBL" id="MCT8970345.1"/>
    </source>
</evidence>
<gene>
    <name evidence="7" type="ORF">MUB46_00585</name>
</gene>
<dbReference type="CDD" id="cd06662">
    <property type="entry name" value="SURF1"/>
    <property type="match status" value="1"/>
</dbReference>
<keyword evidence="5 6" id="KW-0472">Membrane</keyword>
<comment type="subcellular location">
    <subcellularLocation>
        <location evidence="6">Cell membrane</location>
        <topology evidence="6">Multi-pass membrane protein</topology>
    </subcellularLocation>
    <subcellularLocation>
        <location evidence="1">Membrane</location>
    </subcellularLocation>
</comment>
<evidence type="ECO:0000256" key="2">
    <source>
        <dbReference type="ARBA" id="ARBA00007165"/>
    </source>
</evidence>
<dbReference type="RefSeq" id="WP_261613915.1">
    <property type="nucleotide sequence ID" value="NZ_JALIDZ010000001.1"/>
</dbReference>
<comment type="caution">
    <text evidence="7">The sequence shown here is derived from an EMBL/GenBank/DDBJ whole genome shotgun (WGS) entry which is preliminary data.</text>
</comment>
<dbReference type="AlphaFoldDB" id="A0AAW5QTL0"/>
<dbReference type="EMBL" id="JALIDZ010000001">
    <property type="protein sequence ID" value="MCT8970345.1"/>
    <property type="molecule type" value="Genomic_DNA"/>
</dbReference>
<evidence type="ECO:0000256" key="3">
    <source>
        <dbReference type="ARBA" id="ARBA00022692"/>
    </source>
</evidence>
<dbReference type="Proteomes" id="UP001320898">
    <property type="component" value="Unassembled WGS sequence"/>
</dbReference>
<evidence type="ECO:0000313" key="8">
    <source>
        <dbReference type="Proteomes" id="UP001320898"/>
    </source>
</evidence>
<dbReference type="Pfam" id="PF02104">
    <property type="entry name" value="SURF1"/>
    <property type="match status" value="1"/>
</dbReference>
<sequence length="255" mass="27772">MEKTVTRKIVLAGLVCALGVAILCGLGTWQLKRLAWKEGLIAMVTTRIEEPALPLPTEADWPAIDFDADEYRKVTLTGTFDHAHEVAVFTSLEDDRFAVSGPGYWILTPLDLADGSTVIVNRGFVPHGKRDPESRSEGRIEGEVTVTGLIRMPEPGNLFTPDPDPARGDWYVRDPAQIAEAFGLQRVAPFFVDADAAPNPGGLPLGGTTRIQFSNSHLGYAITWYGLAAALAGVYIAWAFGQLRSRRLAEDAPRQ</sequence>
<evidence type="ECO:0000256" key="5">
    <source>
        <dbReference type="ARBA" id="ARBA00023136"/>
    </source>
</evidence>
<protein>
    <recommendedName>
        <fullName evidence="6">SURF1-like protein</fullName>
    </recommendedName>
</protein>
<organism evidence="7 8">
    <name type="scientific">Microbaculum marinisediminis</name>
    <dbReference type="NCBI Taxonomy" id="2931392"/>
    <lineage>
        <taxon>Bacteria</taxon>
        <taxon>Pseudomonadati</taxon>
        <taxon>Pseudomonadota</taxon>
        <taxon>Alphaproteobacteria</taxon>
        <taxon>Hyphomicrobiales</taxon>
        <taxon>Tepidamorphaceae</taxon>
        <taxon>Microbaculum</taxon>
    </lineage>
</organism>
<keyword evidence="6" id="KW-1003">Cell membrane</keyword>
<evidence type="ECO:0000256" key="4">
    <source>
        <dbReference type="ARBA" id="ARBA00022989"/>
    </source>
</evidence>
<keyword evidence="4 6" id="KW-1133">Transmembrane helix</keyword>
<feature type="transmembrane region" description="Helical" evidence="6">
    <location>
        <begin position="9"/>
        <end position="29"/>
    </location>
</feature>
<keyword evidence="8" id="KW-1185">Reference proteome</keyword>
<keyword evidence="3 6" id="KW-0812">Transmembrane</keyword>